<accession>A0ABQ8U5X4</accession>
<protein>
    <recommendedName>
        <fullName evidence="3">PH domain-containing protein</fullName>
    </recommendedName>
</protein>
<dbReference type="Proteomes" id="UP001141327">
    <property type="component" value="Unassembled WGS sequence"/>
</dbReference>
<dbReference type="Pfam" id="PF00169">
    <property type="entry name" value="PH"/>
    <property type="match status" value="1"/>
</dbReference>
<evidence type="ECO:0000259" key="3">
    <source>
        <dbReference type="PROSITE" id="PS50003"/>
    </source>
</evidence>
<comment type="caution">
    <text evidence="4">The sequence shown here is derived from an EMBL/GenBank/DDBJ whole genome shotgun (WGS) entry which is preliminary data.</text>
</comment>
<dbReference type="SMART" id="SM00233">
    <property type="entry name" value="PH"/>
    <property type="match status" value="1"/>
</dbReference>
<feature type="domain" description="PH" evidence="3">
    <location>
        <begin position="3"/>
        <end position="115"/>
    </location>
</feature>
<dbReference type="CDD" id="cd00821">
    <property type="entry name" value="PH"/>
    <property type="match status" value="1"/>
</dbReference>
<organism evidence="4 5">
    <name type="scientific">Paratrimastix pyriformis</name>
    <dbReference type="NCBI Taxonomy" id="342808"/>
    <lineage>
        <taxon>Eukaryota</taxon>
        <taxon>Metamonada</taxon>
        <taxon>Preaxostyla</taxon>
        <taxon>Paratrimastigidae</taxon>
        <taxon>Paratrimastix</taxon>
    </lineage>
</organism>
<evidence type="ECO:0000256" key="2">
    <source>
        <dbReference type="SAM" id="Phobius"/>
    </source>
</evidence>
<gene>
    <name evidence="4" type="ORF">PAPYR_10496</name>
</gene>
<feature type="transmembrane region" description="Helical" evidence="2">
    <location>
        <begin position="523"/>
        <end position="547"/>
    </location>
</feature>
<keyword evidence="2" id="KW-1133">Transmembrane helix</keyword>
<dbReference type="EMBL" id="JAPMOS010000137">
    <property type="protein sequence ID" value="KAJ4454734.1"/>
    <property type="molecule type" value="Genomic_DNA"/>
</dbReference>
<proteinExistence type="predicted"/>
<feature type="transmembrane region" description="Helical" evidence="2">
    <location>
        <begin position="350"/>
        <end position="368"/>
    </location>
</feature>
<evidence type="ECO:0000313" key="5">
    <source>
        <dbReference type="Proteomes" id="UP001141327"/>
    </source>
</evidence>
<evidence type="ECO:0000256" key="1">
    <source>
        <dbReference type="SAM" id="MobiDB-lite"/>
    </source>
</evidence>
<dbReference type="Gene3D" id="2.30.29.30">
    <property type="entry name" value="Pleckstrin-homology domain (PH domain)/Phosphotyrosine-binding domain (PTB)"/>
    <property type="match status" value="1"/>
</dbReference>
<feature type="transmembrane region" description="Helical" evidence="2">
    <location>
        <begin position="413"/>
        <end position="435"/>
    </location>
</feature>
<feature type="transmembrane region" description="Helical" evidence="2">
    <location>
        <begin position="380"/>
        <end position="401"/>
    </location>
</feature>
<feature type="region of interest" description="Disordered" evidence="1">
    <location>
        <begin position="143"/>
        <end position="223"/>
    </location>
</feature>
<dbReference type="InterPro" id="IPR011993">
    <property type="entry name" value="PH-like_dom_sf"/>
</dbReference>
<evidence type="ECO:0000313" key="4">
    <source>
        <dbReference type="EMBL" id="KAJ4454734.1"/>
    </source>
</evidence>
<keyword evidence="5" id="KW-1185">Reference proteome</keyword>
<keyword evidence="2" id="KW-0472">Membrane</keyword>
<name>A0ABQ8U5X4_9EUKA</name>
<sequence>MSYPLKEGWLLVMHEGFFSTKWVKRWALISQRGFLCLFKSDKPKTIPAEIVIPLRAPTQIEPEIVSDFSGKEFTFRIRSSFPKTPKETTPATFQFCCSELSERATWIQFLAGERDPPTTTSSTAVPSAACDVTYMIAEEWNNTSEPSGRIPLPVAVPRERSTPPPEEKTPTSDGGAGARPKPTEERHQGTKSTDLAPEHTDTTPRSAPVAPPPARLAPAPAPQAVPPIAPAPVIVPAPAVMPTAAPAAVSPQRESSSHVLELPPPIPLLSEWDDEEPSQVNPPPPNLPPPLPLSLSPEMTEQHAMPLLVGDKQKPPIGRSQKRCCSCWSRPIRWASTDPLSFTNKKVTRFRVIAFLFFFVTWLIDAVMNGSTSTRYYTTLQHLITTAYFGVAALVMPYLHPHPHAPDCFRNRVMLAFLELVWTICSFTAVVNWAILYPVKPFDWTNWYQTYGNIAKHGLTAVCVAPGKFHLQLDFFVSIPQVAAGIDLFLIDALAPLDDLCLPGHYAPLLLFRLLFLDYASPSYAICAALPLGLFLVYLWGLGMTYLNRRRVHGTWRYRSLVVTESPMQAVVTQSSALV</sequence>
<dbReference type="SUPFAM" id="SSF50729">
    <property type="entry name" value="PH domain-like"/>
    <property type="match status" value="1"/>
</dbReference>
<reference evidence="4" key="1">
    <citation type="journal article" date="2022" name="bioRxiv">
        <title>Genomics of Preaxostyla Flagellates Illuminates Evolutionary Transitions and the Path Towards Mitochondrial Loss.</title>
        <authorList>
            <person name="Novak L.V.F."/>
            <person name="Treitli S.C."/>
            <person name="Pyrih J."/>
            <person name="Halakuc P."/>
            <person name="Pipaliya S.V."/>
            <person name="Vacek V."/>
            <person name="Brzon O."/>
            <person name="Soukal P."/>
            <person name="Eme L."/>
            <person name="Dacks J.B."/>
            <person name="Karnkowska A."/>
            <person name="Elias M."/>
            <person name="Hampl V."/>
        </authorList>
    </citation>
    <scope>NUCLEOTIDE SEQUENCE</scope>
    <source>
        <strain evidence="4">RCP-MX</strain>
    </source>
</reference>
<feature type="region of interest" description="Disordered" evidence="1">
    <location>
        <begin position="248"/>
        <end position="288"/>
    </location>
</feature>
<dbReference type="PROSITE" id="PS50003">
    <property type="entry name" value="PH_DOMAIN"/>
    <property type="match status" value="1"/>
</dbReference>
<feature type="compositionally biased region" description="Basic and acidic residues" evidence="1">
    <location>
        <begin position="157"/>
        <end position="170"/>
    </location>
</feature>
<dbReference type="InterPro" id="IPR001849">
    <property type="entry name" value="PH_domain"/>
</dbReference>
<feature type="compositionally biased region" description="Pro residues" evidence="1">
    <location>
        <begin position="209"/>
        <end position="223"/>
    </location>
</feature>
<keyword evidence="2" id="KW-0812">Transmembrane</keyword>